<evidence type="ECO:0000256" key="1">
    <source>
        <dbReference type="PROSITE-ProRule" id="PRU01382"/>
    </source>
</evidence>
<sequence length="269" mass="29032">MQPTQSPPVAPPSVPATAPKKTPIDMSSLKLKMSPSVRATLAAAGVLGQRPRLIEATDEDALLKLKPMKTMVSPVKIAVAPAATMAPPPKVRRVERSSSSSSPSSSSSGSSSSSSDDDSSSEDSSDSNSSSYSSYDRSSLSSESGVSKKEESLFDIAQSQGLVNKEILMQEEEEVPTLVPPRPPVVRSFPNDIGKALVRYRERLNREENVIRIKDDNKAVSLGTSKINYIDPRIVCSWAKAQDVPISKVFSATILKKFPWAMSAENFDF</sequence>
<reference evidence="4 5" key="1">
    <citation type="submission" date="2024-02" db="EMBL/GenBank/DDBJ databases">
        <title>FIRST GENOME SEQUENCES OF Leishmania (Viannia) shawi, Leishmania (Viannia) lindenbergi AND Leishmania (Viannia) utingensis.</title>
        <authorList>
            <person name="Resadore F."/>
            <person name="Custodio M.G.F."/>
            <person name="Boite M.C."/>
            <person name="Cupolillo E."/>
            <person name="Ferreira G.E.M."/>
        </authorList>
    </citation>
    <scope>NUCLEOTIDE SEQUENCE [LARGE SCALE GENOMIC DNA]</scope>
    <source>
        <strain evidence="4 5">MDAS/BR/1979/M5533</strain>
    </source>
</reference>
<dbReference type="Pfam" id="PF14370">
    <property type="entry name" value="Topo_C_assoc"/>
    <property type="match status" value="1"/>
</dbReference>
<evidence type="ECO:0000313" key="4">
    <source>
        <dbReference type="EMBL" id="KAL0530245.1"/>
    </source>
</evidence>
<keyword evidence="1" id="KW-0799">Topoisomerase</keyword>
<dbReference type="EMBL" id="JBAMZN010000005">
    <property type="protein sequence ID" value="KAL0530245.1"/>
    <property type="molecule type" value="Genomic_DNA"/>
</dbReference>
<comment type="similarity">
    <text evidence="1">Belongs to the type IB topoisomerase family.</text>
</comment>
<feature type="region of interest" description="Disordered" evidence="2">
    <location>
        <begin position="79"/>
        <end position="147"/>
    </location>
</feature>
<evidence type="ECO:0000259" key="3">
    <source>
        <dbReference type="Pfam" id="PF14370"/>
    </source>
</evidence>
<dbReference type="Proteomes" id="UP001501274">
    <property type="component" value="Unassembled WGS sequence"/>
</dbReference>
<feature type="compositionally biased region" description="Pro residues" evidence="2">
    <location>
        <begin position="1"/>
        <end position="14"/>
    </location>
</feature>
<dbReference type="GO" id="GO:0007059">
    <property type="term" value="P:chromosome segregation"/>
    <property type="evidence" value="ECO:0007669"/>
    <property type="project" value="TreeGrafter"/>
</dbReference>
<dbReference type="InterPro" id="IPR011010">
    <property type="entry name" value="DNA_brk_join_enz"/>
</dbReference>
<dbReference type="GO" id="GO:0003677">
    <property type="term" value="F:DNA binding"/>
    <property type="evidence" value="ECO:0007669"/>
    <property type="project" value="UniProtKB-UniRule"/>
</dbReference>
<proteinExistence type="inferred from homology"/>
<evidence type="ECO:0000313" key="5">
    <source>
        <dbReference type="Proteomes" id="UP001501274"/>
    </source>
</evidence>
<dbReference type="InterPro" id="IPR014727">
    <property type="entry name" value="TopoI_cat_a/b-sub_euk"/>
</dbReference>
<comment type="catalytic activity">
    <reaction evidence="1">
        <text>ATP-independent breakage of single-stranded DNA, followed by passage and rejoining.</text>
        <dbReference type="EC" id="5.6.2.1"/>
    </reaction>
</comment>
<dbReference type="PROSITE" id="PS52038">
    <property type="entry name" value="TOPO_IB_2"/>
    <property type="match status" value="1"/>
</dbReference>
<dbReference type="InterPro" id="IPR018521">
    <property type="entry name" value="TopoIB_AS"/>
</dbReference>
<dbReference type="InterPro" id="IPR051062">
    <property type="entry name" value="Topoisomerase_IB"/>
</dbReference>
<evidence type="ECO:0000256" key="2">
    <source>
        <dbReference type="SAM" id="MobiDB-lite"/>
    </source>
</evidence>
<keyword evidence="1" id="KW-0238">DNA-binding</keyword>
<dbReference type="GO" id="GO:0006265">
    <property type="term" value="P:DNA topological change"/>
    <property type="evidence" value="ECO:0007669"/>
    <property type="project" value="UniProtKB-UniRule"/>
</dbReference>
<gene>
    <name evidence="4" type="ORF">Q4I28_000797</name>
</gene>
<keyword evidence="5" id="KW-1185">Reference proteome</keyword>
<feature type="region of interest" description="Disordered" evidence="2">
    <location>
        <begin position="1"/>
        <end position="26"/>
    </location>
</feature>
<feature type="compositionally biased region" description="Low complexity" evidence="2">
    <location>
        <begin position="97"/>
        <end position="114"/>
    </location>
</feature>
<dbReference type="PROSITE" id="PS00176">
    <property type="entry name" value="TOPO_IB_1"/>
    <property type="match status" value="1"/>
</dbReference>
<accession>A0AAW3C637</accession>
<dbReference type="GO" id="GO:0006260">
    <property type="term" value="P:DNA replication"/>
    <property type="evidence" value="ECO:0007669"/>
    <property type="project" value="TreeGrafter"/>
</dbReference>
<organism evidence="4 5">
    <name type="scientific">Leishmania naiffi</name>
    <dbReference type="NCBI Taxonomy" id="5678"/>
    <lineage>
        <taxon>Eukaryota</taxon>
        <taxon>Discoba</taxon>
        <taxon>Euglenozoa</taxon>
        <taxon>Kinetoplastea</taxon>
        <taxon>Metakinetoplastina</taxon>
        <taxon>Trypanosomatida</taxon>
        <taxon>Trypanosomatidae</taxon>
        <taxon>Leishmaniinae</taxon>
        <taxon>Leishmania</taxon>
        <taxon>Leishmania naiffi species complex</taxon>
    </lineage>
</organism>
<comment type="caution">
    <text evidence="4">The sequence shown here is derived from an EMBL/GenBank/DDBJ whole genome shotgun (WGS) entry which is preliminary data.</text>
</comment>
<dbReference type="GO" id="GO:0003917">
    <property type="term" value="F:DNA topoisomerase type I (single strand cut, ATP-independent) activity"/>
    <property type="evidence" value="ECO:0007669"/>
    <property type="project" value="UniProtKB-UniRule"/>
</dbReference>
<dbReference type="InterPro" id="IPR025834">
    <property type="entry name" value="TopoI_C_dom"/>
</dbReference>
<dbReference type="Gene3D" id="1.10.132.10">
    <property type="match status" value="1"/>
</dbReference>
<feature type="domain" description="Topoisomerase I C-terminal" evidence="3">
    <location>
        <begin position="202"/>
        <end position="269"/>
    </location>
</feature>
<dbReference type="GO" id="GO:0005694">
    <property type="term" value="C:chromosome"/>
    <property type="evidence" value="ECO:0007669"/>
    <property type="project" value="InterPro"/>
</dbReference>
<protein>
    <submittedName>
        <fullName evidence="4">C-terminal topoisomerase domain containing protein</fullName>
    </submittedName>
</protein>
<dbReference type="PANTHER" id="PTHR10290:SF18">
    <property type="entry name" value="DNA TOPOISOMERASE TYPE IB SMALL SUBUNIT"/>
    <property type="match status" value="1"/>
</dbReference>
<feature type="active site" description="O-(3'-phospho-DNA)-tyrosine intermediate" evidence="1">
    <location>
        <position position="229"/>
    </location>
</feature>
<feature type="compositionally biased region" description="Acidic residues" evidence="2">
    <location>
        <begin position="115"/>
        <end position="125"/>
    </location>
</feature>
<dbReference type="SUPFAM" id="SSF56349">
    <property type="entry name" value="DNA breaking-rejoining enzymes"/>
    <property type="match status" value="1"/>
</dbReference>
<feature type="compositionally biased region" description="Low complexity" evidence="2">
    <location>
        <begin position="126"/>
        <end position="145"/>
    </location>
</feature>
<keyword evidence="1" id="KW-0413">Isomerase</keyword>
<dbReference type="GO" id="GO:0005730">
    <property type="term" value="C:nucleolus"/>
    <property type="evidence" value="ECO:0007669"/>
    <property type="project" value="TreeGrafter"/>
</dbReference>
<name>A0AAW3C637_9TRYP</name>
<dbReference type="AlphaFoldDB" id="A0AAW3C637"/>
<dbReference type="PANTHER" id="PTHR10290">
    <property type="entry name" value="DNA TOPOISOMERASE I"/>
    <property type="match status" value="1"/>
</dbReference>